<dbReference type="Gene3D" id="3.40.50.720">
    <property type="entry name" value="NAD(P)-binding Rossmann-like Domain"/>
    <property type="match status" value="1"/>
</dbReference>
<dbReference type="CDD" id="cd05289">
    <property type="entry name" value="MDR_like_2"/>
    <property type="match status" value="1"/>
</dbReference>
<name>A0ABQ2FB82_9MICO</name>
<evidence type="ECO:0000313" key="7">
    <source>
        <dbReference type="EMBL" id="GGK79574.1"/>
    </source>
</evidence>
<evidence type="ECO:0000256" key="3">
    <source>
        <dbReference type="ARBA" id="ARBA00022490"/>
    </source>
</evidence>
<dbReference type="InterPro" id="IPR013154">
    <property type="entry name" value="ADH-like_N"/>
</dbReference>
<evidence type="ECO:0000313" key="8">
    <source>
        <dbReference type="Proteomes" id="UP000662111"/>
    </source>
</evidence>
<evidence type="ECO:0000259" key="6">
    <source>
        <dbReference type="SMART" id="SM00829"/>
    </source>
</evidence>
<comment type="caution">
    <text evidence="7">The sequence shown here is derived from an EMBL/GenBank/DDBJ whole genome shotgun (WGS) entry which is preliminary data.</text>
</comment>
<keyword evidence="8" id="KW-1185">Reference proteome</keyword>
<proteinExistence type="predicted"/>
<keyword evidence="3" id="KW-0963">Cytoplasm</keyword>
<comment type="subunit">
    <text evidence="2">Homotetramer.</text>
</comment>
<dbReference type="SUPFAM" id="SSF50129">
    <property type="entry name" value="GroES-like"/>
    <property type="match status" value="1"/>
</dbReference>
<dbReference type="EMBL" id="BMLB01000007">
    <property type="protein sequence ID" value="GGK79574.1"/>
    <property type="molecule type" value="Genomic_DNA"/>
</dbReference>
<dbReference type="RefSeq" id="WP_022922268.1">
    <property type="nucleotide sequence ID" value="NZ_BMLB01000007.1"/>
</dbReference>
<dbReference type="Gene3D" id="3.90.180.10">
    <property type="entry name" value="Medium-chain alcohol dehydrogenases, catalytic domain"/>
    <property type="match status" value="1"/>
</dbReference>
<dbReference type="PANTHER" id="PTHR44154:SF1">
    <property type="entry name" value="QUINONE OXIDOREDUCTASE"/>
    <property type="match status" value="1"/>
</dbReference>
<dbReference type="Proteomes" id="UP000662111">
    <property type="component" value="Unassembled WGS sequence"/>
</dbReference>
<dbReference type="Pfam" id="PF08240">
    <property type="entry name" value="ADH_N"/>
    <property type="match status" value="1"/>
</dbReference>
<evidence type="ECO:0000256" key="1">
    <source>
        <dbReference type="ARBA" id="ARBA00004496"/>
    </source>
</evidence>
<evidence type="ECO:0000256" key="2">
    <source>
        <dbReference type="ARBA" id="ARBA00011881"/>
    </source>
</evidence>
<dbReference type="InterPro" id="IPR036291">
    <property type="entry name" value="NAD(P)-bd_dom_sf"/>
</dbReference>
<keyword evidence="4" id="KW-0521">NADP</keyword>
<gene>
    <name evidence="7" type="ORF">GCM10011509_30110</name>
</gene>
<evidence type="ECO:0000256" key="4">
    <source>
        <dbReference type="ARBA" id="ARBA00022857"/>
    </source>
</evidence>
<dbReference type="InterPro" id="IPR051603">
    <property type="entry name" value="Zinc-ADH_QOR/CCCR"/>
</dbReference>
<accession>A0ABQ2FB82</accession>
<dbReference type="InterPro" id="IPR011032">
    <property type="entry name" value="GroES-like_sf"/>
</dbReference>
<dbReference type="PROSITE" id="PS01162">
    <property type="entry name" value="QOR_ZETA_CRYSTAL"/>
    <property type="match status" value="1"/>
</dbReference>
<dbReference type="InterPro" id="IPR002364">
    <property type="entry name" value="Quin_OxRdtase/zeta-crystal_CS"/>
</dbReference>
<dbReference type="Pfam" id="PF13602">
    <property type="entry name" value="ADH_zinc_N_2"/>
    <property type="match status" value="1"/>
</dbReference>
<comment type="subcellular location">
    <subcellularLocation>
        <location evidence="1">Cytoplasm</location>
    </subcellularLocation>
</comment>
<keyword evidence="5" id="KW-0694">RNA-binding</keyword>
<organism evidence="7 8">
    <name type="scientific">Ornithinimicrobium pekingense</name>
    <dbReference type="NCBI Taxonomy" id="384677"/>
    <lineage>
        <taxon>Bacteria</taxon>
        <taxon>Bacillati</taxon>
        <taxon>Actinomycetota</taxon>
        <taxon>Actinomycetes</taxon>
        <taxon>Micrococcales</taxon>
        <taxon>Ornithinimicrobiaceae</taxon>
        <taxon>Ornithinimicrobium</taxon>
    </lineage>
</organism>
<dbReference type="InterPro" id="IPR020843">
    <property type="entry name" value="ER"/>
</dbReference>
<feature type="domain" description="Enoyl reductase (ER)" evidence="6">
    <location>
        <begin position="10"/>
        <end position="300"/>
    </location>
</feature>
<reference evidence="8" key="1">
    <citation type="journal article" date="2019" name="Int. J. Syst. Evol. Microbiol.">
        <title>The Global Catalogue of Microorganisms (GCM) 10K type strain sequencing project: providing services to taxonomists for standard genome sequencing and annotation.</title>
        <authorList>
            <consortium name="The Broad Institute Genomics Platform"/>
            <consortium name="The Broad Institute Genome Sequencing Center for Infectious Disease"/>
            <person name="Wu L."/>
            <person name="Ma J."/>
        </authorList>
    </citation>
    <scope>NUCLEOTIDE SEQUENCE [LARGE SCALE GENOMIC DNA]</scope>
    <source>
        <strain evidence="8">CGMCC 1.5362</strain>
    </source>
</reference>
<dbReference type="SUPFAM" id="SSF51735">
    <property type="entry name" value="NAD(P)-binding Rossmann-fold domains"/>
    <property type="match status" value="1"/>
</dbReference>
<dbReference type="PANTHER" id="PTHR44154">
    <property type="entry name" value="QUINONE OXIDOREDUCTASE"/>
    <property type="match status" value="1"/>
</dbReference>
<protein>
    <submittedName>
        <fullName evidence="7">NADPH:quinone reductase</fullName>
    </submittedName>
</protein>
<sequence>MQIYGFERYGAADVEAYLEVPSPGPREGAVLVDVRAAGLNPADIKVRSGQRQGTVPVAFPMAMGREAAGTVVNDPSGTFAPGTPVFGSCAAGVGALGEQTVLELVQTAVVPDGVSVEQAACIPVALGTAWDALHELRVGAGDTVLVLGAGGGVGIHAVQLARHLGAQVVGVASAQKGPHVKEAGAVHVPSGEGWVERVRRAAPGPVDAVLDTVGGLVLTEAAALLGDPGRLRSVAAPATAQEVGGSGVTRRRTGAVYAEIAQLVGQGALRPVISATYPFERAGEATAAVAGGHALGKVVVTA</sequence>
<evidence type="ECO:0000256" key="5">
    <source>
        <dbReference type="ARBA" id="ARBA00022884"/>
    </source>
</evidence>
<dbReference type="SMART" id="SM00829">
    <property type="entry name" value="PKS_ER"/>
    <property type="match status" value="1"/>
</dbReference>